<name>E3CVI7_9BACT</name>
<proteinExistence type="inferred from homology"/>
<protein>
    <recommendedName>
        <fullName evidence="8">Tryptophan synthase alpha chain</fullName>
        <ecNumber evidence="8">4.2.1.20</ecNumber>
    </recommendedName>
</protein>
<comment type="catalytic activity">
    <reaction evidence="7 8">
        <text>(1S,2R)-1-C-(indol-3-yl)glycerol 3-phosphate + L-serine = D-glyceraldehyde 3-phosphate + L-tryptophan + H2O</text>
        <dbReference type="Rhea" id="RHEA:10532"/>
        <dbReference type="ChEBI" id="CHEBI:15377"/>
        <dbReference type="ChEBI" id="CHEBI:33384"/>
        <dbReference type="ChEBI" id="CHEBI:57912"/>
        <dbReference type="ChEBI" id="CHEBI:58866"/>
        <dbReference type="ChEBI" id="CHEBI:59776"/>
        <dbReference type="EC" id="4.2.1.20"/>
    </reaction>
</comment>
<dbReference type="SUPFAM" id="SSF51366">
    <property type="entry name" value="Ribulose-phoshate binding barrel"/>
    <property type="match status" value="1"/>
</dbReference>
<dbReference type="STRING" id="584708.Apau_1762"/>
<comment type="function">
    <text evidence="8">The alpha subunit is responsible for the aldol cleavage of indoleglycerol phosphate to indole and glyceraldehyde 3-phosphate.</text>
</comment>
<dbReference type="PANTHER" id="PTHR43406">
    <property type="entry name" value="TRYPTOPHAN SYNTHASE, ALPHA CHAIN"/>
    <property type="match status" value="1"/>
</dbReference>
<evidence type="ECO:0000256" key="9">
    <source>
        <dbReference type="RuleBase" id="RU003662"/>
    </source>
</evidence>
<sequence length="262" mass="27334">MSPLKGIFERRKALIFYLMAGDPDAETTVALARTLEEAGADALELGMPFSEPQADGPVIQAAAGRALKGGATLGKTLETAARVREATALPLLLMGYLNPLLAYGTERFAREAAESGVSGVLLPDLPFDEGEEVHGALKAQGVPTLPMAAPNTPEARLAALGRTEPAFVYCVSLLGTTGSPLSGGNLETYLDRVGRLVPAPRALGFGIRDAQGAAQGARLAEGVVVGSALVERIARHSGNDRALHREVRAFAASLREALDRGN</sequence>
<evidence type="ECO:0000256" key="4">
    <source>
        <dbReference type="ARBA" id="ARBA00022822"/>
    </source>
</evidence>
<evidence type="ECO:0000313" key="10">
    <source>
        <dbReference type="EMBL" id="EFQ24178.1"/>
    </source>
</evidence>
<keyword evidence="3 8" id="KW-0028">Amino-acid biosynthesis</keyword>
<comment type="similarity">
    <text evidence="8 9">Belongs to the TrpA family.</text>
</comment>
<dbReference type="InterPro" id="IPR002028">
    <property type="entry name" value="Trp_synthase_suA"/>
</dbReference>
<keyword evidence="4 8" id="KW-0822">Tryptophan biosynthesis</keyword>
<evidence type="ECO:0000256" key="8">
    <source>
        <dbReference type="HAMAP-Rule" id="MF_00131"/>
    </source>
</evidence>
<dbReference type="HOGENOM" id="CLU_016734_0_0_0"/>
<dbReference type="EC" id="4.2.1.20" evidence="8"/>
<dbReference type="NCBIfam" id="TIGR00262">
    <property type="entry name" value="trpA"/>
    <property type="match status" value="1"/>
</dbReference>
<comment type="pathway">
    <text evidence="1 8">Amino-acid biosynthesis; L-tryptophan biosynthesis; L-tryptophan from chorismate: step 5/5.</text>
</comment>
<evidence type="ECO:0000256" key="2">
    <source>
        <dbReference type="ARBA" id="ARBA00011270"/>
    </source>
</evidence>
<evidence type="ECO:0000256" key="3">
    <source>
        <dbReference type="ARBA" id="ARBA00022605"/>
    </source>
</evidence>
<organism evidence="10 11">
    <name type="scientific">Aminomonas paucivorans DSM 12260</name>
    <dbReference type="NCBI Taxonomy" id="584708"/>
    <lineage>
        <taxon>Bacteria</taxon>
        <taxon>Thermotogati</taxon>
        <taxon>Synergistota</taxon>
        <taxon>Synergistia</taxon>
        <taxon>Synergistales</taxon>
        <taxon>Synergistaceae</taxon>
        <taxon>Aminomonas</taxon>
    </lineage>
</organism>
<accession>E3CVI7</accession>
<evidence type="ECO:0000256" key="6">
    <source>
        <dbReference type="ARBA" id="ARBA00023239"/>
    </source>
</evidence>
<dbReference type="InterPro" id="IPR011060">
    <property type="entry name" value="RibuloseP-bd_barrel"/>
</dbReference>
<comment type="subunit">
    <text evidence="2 8">Tetramer of two alpha and two beta chains.</text>
</comment>
<dbReference type="OrthoDB" id="9804578at2"/>
<keyword evidence="11" id="KW-1185">Reference proteome</keyword>
<dbReference type="CDD" id="cd04724">
    <property type="entry name" value="Tryptophan_synthase_alpha"/>
    <property type="match status" value="1"/>
</dbReference>
<dbReference type="GO" id="GO:0004834">
    <property type="term" value="F:tryptophan synthase activity"/>
    <property type="evidence" value="ECO:0007669"/>
    <property type="project" value="UniProtKB-UniRule"/>
</dbReference>
<dbReference type="eggNOG" id="COG0159">
    <property type="taxonomic scope" value="Bacteria"/>
</dbReference>
<dbReference type="AlphaFoldDB" id="E3CVI7"/>
<keyword evidence="5 8" id="KW-0057">Aromatic amino acid biosynthesis</keyword>
<dbReference type="HAMAP" id="MF_00131">
    <property type="entry name" value="Trp_synth_alpha"/>
    <property type="match status" value="1"/>
</dbReference>
<dbReference type="InterPro" id="IPR013785">
    <property type="entry name" value="Aldolase_TIM"/>
</dbReference>
<dbReference type="PANTHER" id="PTHR43406:SF1">
    <property type="entry name" value="TRYPTOPHAN SYNTHASE ALPHA CHAIN, CHLOROPLASTIC"/>
    <property type="match status" value="1"/>
</dbReference>
<dbReference type="RefSeq" id="WP_006301401.1">
    <property type="nucleotide sequence ID" value="NZ_CM001022.1"/>
</dbReference>
<dbReference type="GO" id="GO:0005829">
    <property type="term" value="C:cytosol"/>
    <property type="evidence" value="ECO:0007669"/>
    <property type="project" value="TreeGrafter"/>
</dbReference>
<feature type="active site" description="Proton acceptor" evidence="8">
    <location>
        <position position="44"/>
    </location>
</feature>
<evidence type="ECO:0000256" key="7">
    <source>
        <dbReference type="ARBA" id="ARBA00049047"/>
    </source>
</evidence>
<reference evidence="10 11" key="1">
    <citation type="journal article" date="2010" name="Stand. Genomic Sci.">
        <title>Non-contiguous finished genome sequence of Aminomonas paucivorans type strain (GLU-3).</title>
        <authorList>
            <person name="Pitluck S."/>
            <person name="Yasawong M."/>
            <person name="Held B."/>
            <person name="Lapidus A."/>
            <person name="Nolan M."/>
            <person name="Copeland A."/>
            <person name="Lucas S."/>
            <person name="Del Rio T.G."/>
            <person name="Tice H."/>
            <person name="Cheng J.F."/>
            <person name="Chertkov O."/>
            <person name="Goodwin L."/>
            <person name="Tapia R."/>
            <person name="Han C."/>
            <person name="Liolios K."/>
            <person name="Ivanova N."/>
            <person name="Mavromatis K."/>
            <person name="Ovchinnikova G."/>
            <person name="Pati A."/>
            <person name="Chen A."/>
            <person name="Palaniappan K."/>
            <person name="Land M."/>
            <person name="Hauser L."/>
            <person name="Chang Y.J."/>
            <person name="Jeffries C.D."/>
            <person name="Pukall R."/>
            <person name="Spring S."/>
            <person name="Rohde M."/>
            <person name="Sikorski J."/>
            <person name="Goker M."/>
            <person name="Woyke T."/>
            <person name="Bristow J."/>
            <person name="Eisen J.A."/>
            <person name="Markowitz V."/>
            <person name="Hugenholtz P."/>
            <person name="Kyrpides N.C."/>
            <person name="Klenk H.P."/>
        </authorList>
    </citation>
    <scope>NUCLEOTIDE SEQUENCE [LARGE SCALE GENOMIC DNA]</scope>
    <source>
        <strain evidence="10 11">DSM 12260</strain>
    </source>
</reference>
<dbReference type="PaxDb" id="584708-Apau_1762"/>
<dbReference type="Proteomes" id="UP000005096">
    <property type="component" value="Chromosome"/>
</dbReference>
<dbReference type="Gene3D" id="3.20.20.70">
    <property type="entry name" value="Aldolase class I"/>
    <property type="match status" value="1"/>
</dbReference>
<dbReference type="EMBL" id="CM001022">
    <property type="protein sequence ID" value="EFQ24178.1"/>
    <property type="molecule type" value="Genomic_DNA"/>
</dbReference>
<feature type="active site" description="Proton acceptor" evidence="8">
    <location>
        <position position="55"/>
    </location>
</feature>
<keyword evidence="6 8" id="KW-0456">Lyase</keyword>
<dbReference type="Pfam" id="PF00290">
    <property type="entry name" value="Trp_syntA"/>
    <property type="match status" value="1"/>
</dbReference>
<dbReference type="UniPathway" id="UPA00035">
    <property type="reaction ID" value="UER00044"/>
</dbReference>
<evidence type="ECO:0000313" key="11">
    <source>
        <dbReference type="Proteomes" id="UP000005096"/>
    </source>
</evidence>
<evidence type="ECO:0000256" key="1">
    <source>
        <dbReference type="ARBA" id="ARBA00004733"/>
    </source>
</evidence>
<gene>
    <name evidence="8" type="primary">trpA</name>
    <name evidence="10" type="ORF">Apau_1762</name>
</gene>
<evidence type="ECO:0000256" key="5">
    <source>
        <dbReference type="ARBA" id="ARBA00023141"/>
    </source>
</evidence>